<accession>A0A133MSR2</accession>
<dbReference type="Proteomes" id="UP000070646">
    <property type="component" value="Unassembled WGS sequence"/>
</dbReference>
<evidence type="ECO:0000313" key="2">
    <source>
        <dbReference type="Proteomes" id="UP000070646"/>
    </source>
</evidence>
<proteinExistence type="predicted"/>
<organism evidence="1 2">
    <name type="scientific">Clostridium perfringens</name>
    <dbReference type="NCBI Taxonomy" id="1502"/>
    <lineage>
        <taxon>Bacteria</taxon>
        <taxon>Bacillati</taxon>
        <taxon>Bacillota</taxon>
        <taxon>Clostridia</taxon>
        <taxon>Eubacteriales</taxon>
        <taxon>Clostridiaceae</taxon>
        <taxon>Clostridium</taxon>
    </lineage>
</organism>
<name>A0A133MSR2_CLOPF</name>
<evidence type="ECO:0000313" key="1">
    <source>
        <dbReference type="EMBL" id="KXA07079.1"/>
    </source>
</evidence>
<comment type="caution">
    <text evidence="1">The sequence shown here is derived from an EMBL/GenBank/DDBJ whole genome shotgun (WGS) entry which is preliminary data.</text>
</comment>
<gene>
    <name evidence="1" type="ORF">HMPREF3222_02739</name>
</gene>
<sequence length="42" mass="5019">MERKELYSLIEVNFYDFGEFEHYALVVAENMENAIKGYKEVV</sequence>
<dbReference type="AlphaFoldDB" id="A0A133MSR2"/>
<feature type="non-terminal residue" evidence="1">
    <location>
        <position position="42"/>
    </location>
</feature>
<protein>
    <submittedName>
        <fullName evidence="1">Uncharacterized protein</fullName>
    </submittedName>
</protein>
<reference evidence="1 2" key="1">
    <citation type="submission" date="2016-01" db="EMBL/GenBank/DDBJ databases">
        <authorList>
            <person name="Oliw E.H."/>
        </authorList>
    </citation>
    <scope>NUCLEOTIDE SEQUENCE [LARGE SCALE GENOMIC DNA]</scope>
    <source>
        <strain evidence="1 2">MJR7757A</strain>
    </source>
</reference>
<dbReference type="EMBL" id="LRPU01000176">
    <property type="protein sequence ID" value="KXA07079.1"/>
    <property type="molecule type" value="Genomic_DNA"/>
</dbReference>